<keyword evidence="4 8" id="KW-0812">Transmembrane</keyword>
<feature type="region of interest" description="Disordered" evidence="7">
    <location>
        <begin position="498"/>
        <end position="626"/>
    </location>
</feature>
<evidence type="ECO:0000313" key="10">
    <source>
        <dbReference type="EMBL" id="CAE0680046.1"/>
    </source>
</evidence>
<feature type="region of interest" description="Disordered" evidence="7">
    <location>
        <begin position="338"/>
        <end position="361"/>
    </location>
</feature>
<protein>
    <recommendedName>
        <fullName evidence="9">Amino acid permease/ SLC12A domain-containing protein</fullName>
    </recommendedName>
</protein>
<dbReference type="GO" id="GO:0022857">
    <property type="term" value="F:transmembrane transporter activity"/>
    <property type="evidence" value="ECO:0007669"/>
    <property type="project" value="InterPro"/>
</dbReference>
<dbReference type="PANTHER" id="PTHR45826:SF2">
    <property type="entry name" value="AMINO ACID TRANSPORTER"/>
    <property type="match status" value="1"/>
</dbReference>
<evidence type="ECO:0000259" key="9">
    <source>
        <dbReference type="Pfam" id="PF00324"/>
    </source>
</evidence>
<feature type="transmembrane region" description="Helical" evidence="8">
    <location>
        <begin position="26"/>
        <end position="46"/>
    </location>
</feature>
<feature type="compositionally biased region" description="Low complexity" evidence="7">
    <location>
        <begin position="650"/>
        <end position="660"/>
    </location>
</feature>
<dbReference type="PANTHER" id="PTHR45826">
    <property type="entry name" value="POLYAMINE TRANSPORTER PUT1"/>
    <property type="match status" value="1"/>
</dbReference>
<feature type="transmembrane region" description="Helical" evidence="8">
    <location>
        <begin position="125"/>
        <end position="146"/>
    </location>
</feature>
<dbReference type="Pfam" id="PF00324">
    <property type="entry name" value="AA_permease"/>
    <property type="match status" value="1"/>
</dbReference>
<evidence type="ECO:0000256" key="6">
    <source>
        <dbReference type="ARBA" id="ARBA00023136"/>
    </source>
</evidence>
<feature type="compositionally biased region" description="Basic and acidic residues" evidence="7">
    <location>
        <begin position="438"/>
        <end position="457"/>
    </location>
</feature>
<keyword evidence="2" id="KW-0813">Transport</keyword>
<dbReference type="InterPro" id="IPR004841">
    <property type="entry name" value="AA-permease/SLC12A_dom"/>
</dbReference>
<dbReference type="GO" id="GO:0005886">
    <property type="term" value="C:plasma membrane"/>
    <property type="evidence" value="ECO:0007669"/>
    <property type="project" value="UniProtKB-SubCell"/>
</dbReference>
<keyword evidence="6 8" id="KW-0472">Membrane</keyword>
<feature type="transmembrane region" description="Helical" evidence="8">
    <location>
        <begin position="222"/>
        <end position="240"/>
    </location>
</feature>
<feature type="compositionally biased region" description="Basic and acidic residues" evidence="7">
    <location>
        <begin position="737"/>
        <end position="752"/>
    </location>
</feature>
<evidence type="ECO:0000256" key="2">
    <source>
        <dbReference type="ARBA" id="ARBA00022448"/>
    </source>
</evidence>
<feature type="region of interest" description="Disordered" evidence="7">
    <location>
        <begin position="648"/>
        <end position="699"/>
    </location>
</feature>
<feature type="transmembrane region" description="Helical" evidence="8">
    <location>
        <begin position="308"/>
        <end position="328"/>
    </location>
</feature>
<sequence>MDNALYPVMTFSLLESLFFQNGVGQIASWACKAVLVVIFSLPNLVMVNDLGTALSYAIILVMLPFVVLCTIGFTEGDLSRNLAWAPNGDYTKLINVLYWNLSGFDCISTSAGEIMDPARNIFRGLMLTLVLVLGTYLLPLMAVVAVDHPSWEAWREGDFTAIARDQVGHWLGIAVLFAGAVGNFGMHVAELFEDTWQLHGMAKCGLAPSIFARKHPTHHTPYTSILFSMVVMMVIVFLPFERLLLIQNFFSVAAAILKSLSFVQLRYSRPEHPRPFRVPVGFCGAWLMVSVNLLLSAMVLISAMTRDALHLLLDTSGVATGLCLYFWMKHVGFIQSQHPSSPPTPLQRPGHPTPNPKPTSSLAEQYNRLVNFAKEVDHTVALEAGQAREGEDLAPHVLTVVTTPSTAHPRKKSPSVKNRLNMKRSRRRNRIKSASVSPDRDRPCGDGREEAPRKRNLLEPPMTVRNIIDPEEVMRNVSVEAACGDVSFETVQYPASVHTEGTGEEDSEERNQPSSVTQGSGDPPSSQQHRQQPPERQLTPPTSKLHHQHQPRPQPQPQQPQKPQPSPYASGHLRHSQDQQSVPNQYEIKSRSPPFQHQQKKETHTFPSPALASATEVDDPSIEDDLKIGKAAANDRQANDLASHFLENFQTSQSRSQSTRGGMEEVGSPEDIPISSPGANPGDWTRNDITSNLPGHQSPIDTTIRVTLIEDNPNNIHIRSPPGRFEAAIKTQASLSHGEKKEDVRYDGRMGDDSTGNIPDHQSRSANTIRGALVEDDDGNNVSVSQHRSPPGSLEAAIEAEASLSHGEKKEDVRHDGHKSSPVPMASAIPAVPGATMPPVSFAPPEGAAAISSSVRQATASQLLALPPRSPAGAAQTRIRDGGDLETLDNSVNAIESKLKKGSPERLEERKARDRMRKKSRKKRSARRDLSPRTMDPEKVTVNDIDHALRLLSSDSEAIYSSLDTHAFSVQSKS</sequence>
<evidence type="ECO:0000256" key="7">
    <source>
        <dbReference type="SAM" id="MobiDB-lite"/>
    </source>
</evidence>
<dbReference type="EMBL" id="HBIV01045377">
    <property type="protein sequence ID" value="CAE0680046.1"/>
    <property type="molecule type" value="Transcribed_RNA"/>
</dbReference>
<feature type="transmembrane region" description="Helical" evidence="8">
    <location>
        <begin position="249"/>
        <end position="267"/>
    </location>
</feature>
<feature type="compositionally biased region" description="Basic and acidic residues" evidence="7">
    <location>
        <begin position="927"/>
        <end position="939"/>
    </location>
</feature>
<name>A0A7S4DZ30_9EUKA</name>
<feature type="compositionally biased region" description="Basic and acidic residues" evidence="7">
    <location>
        <begin position="898"/>
        <end position="912"/>
    </location>
</feature>
<dbReference type="InterPro" id="IPR044566">
    <property type="entry name" value="RMV1-like"/>
</dbReference>
<feature type="transmembrane region" description="Helical" evidence="8">
    <location>
        <begin position="279"/>
        <end position="301"/>
    </location>
</feature>
<feature type="compositionally biased region" description="Low complexity" evidence="7">
    <location>
        <begin position="523"/>
        <end position="537"/>
    </location>
</feature>
<evidence type="ECO:0000256" key="1">
    <source>
        <dbReference type="ARBA" id="ARBA00004651"/>
    </source>
</evidence>
<feature type="compositionally biased region" description="Basic residues" evidence="7">
    <location>
        <begin position="913"/>
        <end position="926"/>
    </location>
</feature>
<feature type="compositionally biased region" description="Pro residues" evidence="7">
    <location>
        <begin position="552"/>
        <end position="566"/>
    </location>
</feature>
<reference evidence="10" key="1">
    <citation type="submission" date="2021-01" db="EMBL/GenBank/DDBJ databases">
        <authorList>
            <person name="Corre E."/>
            <person name="Pelletier E."/>
            <person name="Niang G."/>
            <person name="Scheremetjew M."/>
            <person name="Finn R."/>
            <person name="Kale V."/>
            <person name="Holt S."/>
            <person name="Cochrane G."/>
            <person name="Meng A."/>
            <person name="Brown T."/>
            <person name="Cohen L."/>
        </authorList>
    </citation>
    <scope>NUCLEOTIDE SEQUENCE</scope>
    <source>
        <strain evidence="10">CCCM811</strain>
    </source>
</reference>
<keyword evidence="3" id="KW-1003">Cell membrane</keyword>
<dbReference type="Gene3D" id="1.20.1740.10">
    <property type="entry name" value="Amino acid/polyamine transporter I"/>
    <property type="match status" value="1"/>
</dbReference>
<evidence type="ECO:0000256" key="8">
    <source>
        <dbReference type="SAM" id="Phobius"/>
    </source>
</evidence>
<comment type="subcellular location">
    <subcellularLocation>
        <location evidence="1">Cell membrane</location>
        <topology evidence="1">Multi-pass membrane protein</topology>
    </subcellularLocation>
</comment>
<evidence type="ECO:0000256" key="4">
    <source>
        <dbReference type="ARBA" id="ARBA00022692"/>
    </source>
</evidence>
<feature type="compositionally biased region" description="Basic residues" evidence="7">
    <location>
        <begin position="408"/>
        <end position="431"/>
    </location>
</feature>
<feature type="region of interest" description="Disordered" evidence="7">
    <location>
        <begin position="898"/>
        <end position="939"/>
    </location>
</feature>
<feature type="compositionally biased region" description="Pro residues" evidence="7">
    <location>
        <begin position="340"/>
        <end position="357"/>
    </location>
</feature>
<feature type="region of interest" description="Disordered" evidence="7">
    <location>
        <begin position="401"/>
        <end position="461"/>
    </location>
</feature>
<accession>A0A7S4DZ30</accession>
<feature type="transmembrane region" description="Helical" evidence="8">
    <location>
        <begin position="167"/>
        <end position="186"/>
    </location>
</feature>
<feature type="compositionally biased region" description="Polar residues" evidence="7">
    <location>
        <begin position="687"/>
        <end position="699"/>
    </location>
</feature>
<gene>
    <name evidence="10" type="ORF">LGLO00237_LOCUS31832</name>
</gene>
<evidence type="ECO:0000256" key="3">
    <source>
        <dbReference type="ARBA" id="ARBA00022475"/>
    </source>
</evidence>
<organism evidence="10">
    <name type="scientific">Lotharella globosa</name>
    <dbReference type="NCBI Taxonomy" id="91324"/>
    <lineage>
        <taxon>Eukaryota</taxon>
        <taxon>Sar</taxon>
        <taxon>Rhizaria</taxon>
        <taxon>Cercozoa</taxon>
        <taxon>Chlorarachniophyceae</taxon>
        <taxon>Lotharella</taxon>
    </lineage>
</organism>
<feature type="region of interest" description="Disordered" evidence="7">
    <location>
        <begin position="732"/>
        <end position="794"/>
    </location>
</feature>
<feature type="transmembrane region" description="Helical" evidence="8">
    <location>
        <begin position="53"/>
        <end position="73"/>
    </location>
</feature>
<dbReference type="AlphaFoldDB" id="A0A7S4DZ30"/>
<feature type="domain" description="Amino acid permease/ SLC12A" evidence="9">
    <location>
        <begin position="19"/>
        <end position="306"/>
    </location>
</feature>
<evidence type="ECO:0000256" key="5">
    <source>
        <dbReference type="ARBA" id="ARBA00022989"/>
    </source>
</evidence>
<keyword evidence="5 8" id="KW-1133">Transmembrane helix</keyword>
<proteinExistence type="predicted"/>